<evidence type="ECO:0000313" key="6">
    <source>
        <dbReference type="EMBL" id="KAG0461752.1"/>
    </source>
</evidence>
<dbReference type="GO" id="GO:0008124">
    <property type="term" value="F:4-alpha-hydroxytetrahydrobiopterin dehydratase activity"/>
    <property type="evidence" value="ECO:0007669"/>
    <property type="project" value="UniProtKB-EC"/>
</dbReference>
<evidence type="ECO:0000313" key="7">
    <source>
        <dbReference type="Proteomes" id="UP000639772"/>
    </source>
</evidence>
<organism evidence="6 7">
    <name type="scientific">Vanilla planifolia</name>
    <name type="common">Vanilla</name>
    <dbReference type="NCBI Taxonomy" id="51239"/>
    <lineage>
        <taxon>Eukaryota</taxon>
        <taxon>Viridiplantae</taxon>
        <taxon>Streptophyta</taxon>
        <taxon>Embryophyta</taxon>
        <taxon>Tracheophyta</taxon>
        <taxon>Spermatophyta</taxon>
        <taxon>Magnoliopsida</taxon>
        <taxon>Liliopsida</taxon>
        <taxon>Asparagales</taxon>
        <taxon>Orchidaceae</taxon>
        <taxon>Vanilloideae</taxon>
        <taxon>Vanilleae</taxon>
        <taxon>Vanilla</taxon>
    </lineage>
</organism>
<comment type="similarity">
    <text evidence="2">Belongs to the pterin-4-alpha-carbinolamine dehydratase family.</text>
</comment>
<dbReference type="PANTHER" id="PTHR12599">
    <property type="entry name" value="PTERIN-4-ALPHA-CARBINOLAMINE DEHYDRATASE"/>
    <property type="match status" value="1"/>
</dbReference>
<dbReference type="Pfam" id="PF01329">
    <property type="entry name" value="Pterin_4a"/>
    <property type="match status" value="1"/>
</dbReference>
<protein>
    <recommendedName>
        <fullName evidence="3">4a-hydroxytetrahydrobiopterin dehydratase</fullName>
        <ecNumber evidence="3">4.2.1.96</ecNumber>
    </recommendedName>
</protein>
<feature type="compositionally biased region" description="Basic and acidic residues" evidence="5">
    <location>
        <begin position="76"/>
        <end position="99"/>
    </location>
</feature>
<dbReference type="Proteomes" id="UP000639772">
    <property type="component" value="Chromosome 11"/>
</dbReference>
<evidence type="ECO:0000256" key="2">
    <source>
        <dbReference type="ARBA" id="ARBA00006472"/>
    </source>
</evidence>
<accession>A0A835UHE7</accession>
<dbReference type="EC" id="4.2.1.96" evidence="3"/>
<dbReference type="InterPro" id="IPR036428">
    <property type="entry name" value="PCD_sf"/>
</dbReference>
<dbReference type="Gene3D" id="3.30.1360.20">
    <property type="entry name" value="Transcriptional coactivator/pterin dehydratase"/>
    <property type="match status" value="1"/>
</dbReference>
<dbReference type="AlphaFoldDB" id="A0A835UHE7"/>
<comment type="caution">
    <text evidence="6">The sequence shown here is derived from an EMBL/GenBank/DDBJ whole genome shotgun (WGS) entry which is preliminary data.</text>
</comment>
<dbReference type="OrthoDB" id="277398at2759"/>
<evidence type="ECO:0000256" key="3">
    <source>
        <dbReference type="ARBA" id="ARBA00013252"/>
    </source>
</evidence>
<gene>
    <name evidence="6" type="ORF">HPP92_020228</name>
</gene>
<comment type="catalytic activity">
    <reaction evidence="1">
        <text>(4aS,6R)-4a-hydroxy-L-erythro-5,6,7,8-tetrahydrobiopterin = (6R)-L-erythro-6,7-dihydrobiopterin + H2O</text>
        <dbReference type="Rhea" id="RHEA:11920"/>
        <dbReference type="ChEBI" id="CHEBI:15377"/>
        <dbReference type="ChEBI" id="CHEBI:15642"/>
        <dbReference type="ChEBI" id="CHEBI:43120"/>
        <dbReference type="EC" id="4.2.1.96"/>
    </reaction>
</comment>
<evidence type="ECO:0000256" key="4">
    <source>
        <dbReference type="ARBA" id="ARBA00023239"/>
    </source>
</evidence>
<dbReference type="PANTHER" id="PTHR12599:SF8">
    <property type="entry name" value="PTERIN-4-ALPHA-CARBINOLAMINE DEHYDRATASE, CHLOROPLASTIC-RELATED"/>
    <property type="match status" value="1"/>
</dbReference>
<proteinExistence type="inferred from homology"/>
<keyword evidence="4" id="KW-0456">Lyase</keyword>
<dbReference type="GO" id="GO:0009536">
    <property type="term" value="C:plastid"/>
    <property type="evidence" value="ECO:0007669"/>
    <property type="project" value="TreeGrafter"/>
</dbReference>
<dbReference type="SUPFAM" id="SSF55248">
    <property type="entry name" value="PCD-like"/>
    <property type="match status" value="1"/>
</dbReference>
<evidence type="ECO:0000256" key="5">
    <source>
        <dbReference type="SAM" id="MobiDB-lite"/>
    </source>
</evidence>
<sequence length="220" mass="24378">MAMSSLSSIPFLCSCSARLLPTNFLHSFSSFPPPASTVLFSRWMSGRKGGHCIRAMAPDLLGDLGRQRPLSAGTREQFRRKGVGECEHRASDPHSESRRSIPSGEELPSYSFFSASLAQGGSRETSEEGWRLVESDEGLKIQCTWRVRDYGCAVKLISRIYGAIETSGHYPDLHLEQTNQIRAELWTSSIGGLSLNDFIIAAKIDRVQTSDLAPKKRIWA</sequence>
<name>A0A835UHE7_VANPL</name>
<feature type="region of interest" description="Disordered" evidence="5">
    <location>
        <begin position="71"/>
        <end position="106"/>
    </location>
</feature>
<reference evidence="6 7" key="1">
    <citation type="journal article" date="2020" name="Nat. Food">
        <title>A phased Vanilla planifolia genome enables genetic improvement of flavour and production.</title>
        <authorList>
            <person name="Hasing T."/>
            <person name="Tang H."/>
            <person name="Brym M."/>
            <person name="Khazi F."/>
            <person name="Huang T."/>
            <person name="Chambers A.H."/>
        </authorList>
    </citation>
    <scope>NUCLEOTIDE SEQUENCE [LARGE SCALE GENOMIC DNA]</scope>
    <source>
        <tissue evidence="6">Leaf</tissue>
    </source>
</reference>
<dbReference type="EMBL" id="JADCNM010000011">
    <property type="protein sequence ID" value="KAG0461752.1"/>
    <property type="molecule type" value="Genomic_DNA"/>
</dbReference>
<dbReference type="InterPro" id="IPR001533">
    <property type="entry name" value="Pterin_deHydtase"/>
</dbReference>
<dbReference type="GO" id="GO:0006729">
    <property type="term" value="P:tetrahydrobiopterin biosynthetic process"/>
    <property type="evidence" value="ECO:0007669"/>
    <property type="project" value="InterPro"/>
</dbReference>
<evidence type="ECO:0000256" key="1">
    <source>
        <dbReference type="ARBA" id="ARBA00001554"/>
    </source>
</evidence>